<protein>
    <submittedName>
        <fullName evidence="1">Cysteine proteinase</fullName>
    </submittedName>
</protein>
<proteinExistence type="predicted"/>
<organism evidence="1 2">
    <name type="scientific">Hypoxylon rubiginosum</name>
    <dbReference type="NCBI Taxonomy" id="110542"/>
    <lineage>
        <taxon>Eukaryota</taxon>
        <taxon>Fungi</taxon>
        <taxon>Dikarya</taxon>
        <taxon>Ascomycota</taxon>
        <taxon>Pezizomycotina</taxon>
        <taxon>Sordariomycetes</taxon>
        <taxon>Xylariomycetidae</taxon>
        <taxon>Xylariales</taxon>
        <taxon>Hypoxylaceae</taxon>
        <taxon>Hypoxylon</taxon>
    </lineage>
</organism>
<accession>A0ACC0CXP7</accession>
<evidence type="ECO:0000313" key="2">
    <source>
        <dbReference type="Proteomes" id="UP001497680"/>
    </source>
</evidence>
<dbReference type="EMBL" id="MU394327">
    <property type="protein sequence ID" value="KAI6085243.1"/>
    <property type="molecule type" value="Genomic_DNA"/>
</dbReference>
<evidence type="ECO:0000313" key="1">
    <source>
        <dbReference type="EMBL" id="KAI6085243.1"/>
    </source>
</evidence>
<dbReference type="Proteomes" id="UP001497680">
    <property type="component" value="Unassembled WGS sequence"/>
</dbReference>
<comment type="caution">
    <text evidence="1">The sequence shown here is derived from an EMBL/GenBank/DDBJ whole genome shotgun (WGS) entry which is preliminary data.</text>
</comment>
<sequence>MFQPQPTPYSTYGPYGIHIANAEVPEYAFQPTPLGQFGTGNAGAGAGTGSSGVGAGAGAGAGAGGPTAADIFASPIFHNHNPNPLIPTNANHLPYNSVPHNHHQSHSRRIKMEPQHPNDLAQQEAAAREYKPQLQGPLIGDRRPSTEITEEYAKADPIYVTKTLALPQTYSHYRPVQGDGNCGWRAIAFSYFEILAGCGDINQAQGELSRLTALNGYIENVGGHQAWILEDMVSETFDLLNMIIGAMSNGQDAMPFVMDKFNNAESSQSIVYHMRLLASSWLRGNADQYQPYMDTTVANYIDNTITPVDREIDHLSVMLLFEILLKPAGMVLEIAYLDRSEGHEVNAHRMPEEANGQDVLNPIIYLLYRPGHYDILYRDSVIQPPPMPPAPTSLQVNRVSFTQQPEIENTISPLQNFSVDMSALAMIPGFAAPELSPLGSPPAAPSPMSDPYAPSPQSPWMAQPFSDGLAAAPPPAPQPSPPQQQPPTPMTEHPLRFSKYNFPDLVETSAFHEPAFTTNTFKNSHFNVAHYNNMNFQPEMYRPDADDEMPHAKERGGRKRSSEHCAVIKKENRG</sequence>
<name>A0ACC0CXP7_9PEZI</name>
<gene>
    <name evidence="1" type="ORF">F4821DRAFT_151906</name>
</gene>
<keyword evidence="2" id="KW-1185">Reference proteome</keyword>
<reference evidence="1 2" key="1">
    <citation type="journal article" date="2022" name="New Phytol.">
        <title>Ecological generalism drives hyperdiversity of secondary metabolite gene clusters in xylarialean endophytes.</title>
        <authorList>
            <person name="Franco M.E.E."/>
            <person name="Wisecaver J.H."/>
            <person name="Arnold A.E."/>
            <person name="Ju Y.M."/>
            <person name="Slot J.C."/>
            <person name="Ahrendt S."/>
            <person name="Moore L.P."/>
            <person name="Eastman K.E."/>
            <person name="Scott K."/>
            <person name="Konkel Z."/>
            <person name="Mondo S.J."/>
            <person name="Kuo A."/>
            <person name="Hayes R.D."/>
            <person name="Haridas S."/>
            <person name="Andreopoulos B."/>
            <person name="Riley R."/>
            <person name="LaButti K."/>
            <person name="Pangilinan J."/>
            <person name="Lipzen A."/>
            <person name="Amirebrahimi M."/>
            <person name="Yan J."/>
            <person name="Adam C."/>
            <person name="Keymanesh K."/>
            <person name="Ng V."/>
            <person name="Louie K."/>
            <person name="Northen T."/>
            <person name="Drula E."/>
            <person name="Henrissat B."/>
            <person name="Hsieh H.M."/>
            <person name="Youens-Clark K."/>
            <person name="Lutzoni F."/>
            <person name="Miadlikowska J."/>
            <person name="Eastwood D.C."/>
            <person name="Hamelin R.C."/>
            <person name="Grigoriev I.V."/>
            <person name="U'Ren J.M."/>
        </authorList>
    </citation>
    <scope>NUCLEOTIDE SEQUENCE [LARGE SCALE GENOMIC DNA]</scope>
    <source>
        <strain evidence="1 2">ER1909</strain>
    </source>
</reference>